<sequence length="160" mass="18617">MITNYIQSGDWKASDSASIVASKSYYLIKLRALLNLKFRYASEKATYNPSLNYLIEKINFNEHKEKRITLQKITKLLEAMPEISKVEIKKKYEGRKIADAILNIYPSKQFISTMIENNQLTKRTEKAFIADESVKVEPMAFEYDSSATFHREKTAYNIEK</sequence>
<dbReference type="EMBL" id="AUYC01000014">
    <property type="protein sequence ID" value="KZN66008.1"/>
    <property type="molecule type" value="Genomic_DNA"/>
</dbReference>
<accession>A0A167M9S2</accession>
<dbReference type="Proteomes" id="UP000076486">
    <property type="component" value="Unassembled WGS sequence"/>
</dbReference>
<dbReference type="PATRIC" id="fig|1365248.3.peg.806"/>
<dbReference type="AlphaFoldDB" id="A0A167M9S2"/>
<proteinExistence type="predicted"/>
<dbReference type="RefSeq" id="WP_063366791.1">
    <property type="nucleotide sequence ID" value="NZ_AUYC01000014.1"/>
</dbReference>
<comment type="caution">
    <text evidence="1">The sequence shown here is derived from an EMBL/GenBank/DDBJ whole genome shotgun (WGS) entry which is preliminary data.</text>
</comment>
<evidence type="ECO:0000313" key="1">
    <source>
        <dbReference type="EMBL" id="KZN66008.1"/>
    </source>
</evidence>
<reference evidence="1 2" key="1">
    <citation type="submission" date="2013-07" db="EMBL/GenBank/DDBJ databases">
        <title>Comparative Genomic and Metabolomic Analysis of Twelve Strains of Pseudoalteromonas luteoviolacea.</title>
        <authorList>
            <person name="Vynne N.G."/>
            <person name="Mansson M."/>
            <person name="Gram L."/>
        </authorList>
    </citation>
    <scope>NUCLEOTIDE SEQUENCE [LARGE SCALE GENOMIC DNA]</scope>
    <source>
        <strain evidence="1 2">CPMOR-1</strain>
    </source>
</reference>
<evidence type="ECO:0000313" key="2">
    <source>
        <dbReference type="Proteomes" id="UP000076486"/>
    </source>
</evidence>
<name>A0A167M9S2_9GAMM</name>
<gene>
    <name evidence="1" type="ORF">N473_10590</name>
</gene>
<protein>
    <recommendedName>
        <fullName evidence="3">Initiator Rep protein domain-containing protein</fullName>
    </recommendedName>
</protein>
<organism evidence="1 2">
    <name type="scientific">Pseudoalteromonas luteoviolacea CPMOR-1</name>
    <dbReference type="NCBI Taxonomy" id="1365248"/>
    <lineage>
        <taxon>Bacteria</taxon>
        <taxon>Pseudomonadati</taxon>
        <taxon>Pseudomonadota</taxon>
        <taxon>Gammaproteobacteria</taxon>
        <taxon>Alteromonadales</taxon>
        <taxon>Pseudoalteromonadaceae</taxon>
        <taxon>Pseudoalteromonas</taxon>
    </lineage>
</organism>
<evidence type="ECO:0008006" key="3">
    <source>
        <dbReference type="Google" id="ProtNLM"/>
    </source>
</evidence>